<evidence type="ECO:0000256" key="1">
    <source>
        <dbReference type="SAM" id="Phobius"/>
    </source>
</evidence>
<feature type="transmembrane region" description="Helical" evidence="1">
    <location>
        <begin position="88"/>
        <end position="110"/>
    </location>
</feature>
<name>A0A1M7B1B9_9FLAO</name>
<dbReference type="OrthoDB" id="6400838at2"/>
<dbReference type="EMBL" id="MAYF01000093">
    <property type="protein sequence ID" value="OCA79331.1"/>
    <property type="molecule type" value="Genomic_DNA"/>
</dbReference>
<evidence type="ECO:0000313" key="2">
    <source>
        <dbReference type="EMBL" id="OCA79331.1"/>
    </source>
</evidence>
<dbReference type="AlphaFoldDB" id="A0A1M7B1B9"/>
<protein>
    <submittedName>
        <fullName evidence="3">Uncharacterized protein</fullName>
    </submittedName>
</protein>
<proteinExistence type="predicted"/>
<accession>A0A1M7B1B9</accession>
<dbReference type="Proteomes" id="UP000093508">
    <property type="component" value="Unassembled WGS sequence"/>
</dbReference>
<gene>
    <name evidence="2" type="ORF">BBH99_19260</name>
    <name evidence="3" type="ORF">SAMN05444407_104186</name>
</gene>
<keyword evidence="1" id="KW-0812">Transmembrane</keyword>
<keyword evidence="4" id="KW-1185">Reference proteome</keyword>
<sequence length="162" mass="19317">MKYLPFERIIFNTNLSEQEVMTRLSDFVEPKKFFSWKHIKNYEGSVDTNSFDISRVIKYRNSFLPQISGSIQKNNYGTQIQVTMKLHIFTFFFLIVWCLMASSFFMMILIKEIEDQKITGFFLIPLIMLLFMYGMTMAGFKIESKKSKEYLRKAFEAEIRIE</sequence>
<keyword evidence="1" id="KW-0472">Membrane</keyword>
<dbReference type="RefSeq" id="WP_066693891.1">
    <property type="nucleotide sequence ID" value="NZ_FRBM01000004.1"/>
</dbReference>
<dbReference type="STRING" id="1423959.SAMN05444407_104186"/>
<reference evidence="3 5" key="2">
    <citation type="submission" date="2016-11" db="EMBL/GenBank/DDBJ databases">
        <authorList>
            <person name="Jaros S."/>
            <person name="Januszkiewicz K."/>
            <person name="Wedrychowicz H."/>
        </authorList>
    </citation>
    <scope>NUCLEOTIDE SEQUENCE [LARGE SCALE GENOMIC DNA]</scope>
    <source>
        <strain evidence="3 5">DSM 27621</strain>
    </source>
</reference>
<evidence type="ECO:0000313" key="5">
    <source>
        <dbReference type="Proteomes" id="UP000184069"/>
    </source>
</evidence>
<evidence type="ECO:0000313" key="3">
    <source>
        <dbReference type="EMBL" id="SHL48449.1"/>
    </source>
</evidence>
<organism evidence="3 5">
    <name type="scientific">Chryseobacterium contaminans</name>
    <dbReference type="NCBI Taxonomy" id="1423959"/>
    <lineage>
        <taxon>Bacteria</taxon>
        <taxon>Pseudomonadati</taxon>
        <taxon>Bacteroidota</taxon>
        <taxon>Flavobacteriia</taxon>
        <taxon>Flavobacteriales</taxon>
        <taxon>Weeksellaceae</taxon>
        <taxon>Chryseobacterium group</taxon>
        <taxon>Chryseobacterium</taxon>
    </lineage>
</organism>
<reference evidence="2 4" key="1">
    <citation type="submission" date="2016-07" db="EMBL/GenBank/DDBJ databases">
        <authorList>
            <person name="Jeong J.-J."/>
            <person name="Kim D.W."/>
            <person name="Sang M.K."/>
            <person name="Choi I.-G."/>
            <person name="Kim K.D."/>
        </authorList>
    </citation>
    <scope>NUCLEOTIDE SEQUENCE [LARGE SCALE GENOMIC DNA]</scope>
    <source>
        <strain evidence="2 4">C-26</strain>
    </source>
</reference>
<dbReference type="EMBL" id="FRBM01000004">
    <property type="protein sequence ID" value="SHL48449.1"/>
    <property type="molecule type" value="Genomic_DNA"/>
</dbReference>
<evidence type="ECO:0000313" key="4">
    <source>
        <dbReference type="Proteomes" id="UP000093508"/>
    </source>
</evidence>
<feature type="transmembrane region" description="Helical" evidence="1">
    <location>
        <begin position="122"/>
        <end position="142"/>
    </location>
</feature>
<dbReference type="Proteomes" id="UP000184069">
    <property type="component" value="Unassembled WGS sequence"/>
</dbReference>
<keyword evidence="1" id="KW-1133">Transmembrane helix</keyword>